<dbReference type="OrthoDB" id="1466667at2"/>
<reference evidence="2 3" key="2">
    <citation type="journal article" date="2016" name="Int. J. Syst. Evol. Microbiol.">
        <title>Flavisolibacter tropicus sp. nov., isolated from tropical soil.</title>
        <authorList>
            <person name="Lee J.J."/>
            <person name="Kang M.S."/>
            <person name="Kim G.S."/>
            <person name="Lee C.S."/>
            <person name="Lim S."/>
            <person name="Lee J."/>
            <person name="Roh S.H."/>
            <person name="Kang H."/>
            <person name="Ha J.M."/>
            <person name="Bae S."/>
            <person name="Jung H.Y."/>
            <person name="Kim M.K."/>
        </authorList>
    </citation>
    <scope>NUCLEOTIDE SEQUENCE [LARGE SCALE GENOMIC DNA]</scope>
    <source>
        <strain evidence="2 3">LCS9</strain>
    </source>
</reference>
<dbReference type="STRING" id="1492898.SY85_08560"/>
<dbReference type="RefSeq" id="WP_066403575.1">
    <property type="nucleotide sequence ID" value="NZ_CP011390.1"/>
</dbReference>
<proteinExistence type="predicted"/>
<gene>
    <name evidence="2" type="ORF">SY85_08560</name>
</gene>
<keyword evidence="3" id="KW-1185">Reference proteome</keyword>
<name>A0A172TU87_9BACT</name>
<reference evidence="3" key="1">
    <citation type="submission" date="2015-01" db="EMBL/GenBank/DDBJ databases">
        <title>Flavisolibacter sp./LCS9/ whole genome sequencing.</title>
        <authorList>
            <person name="Kim M.K."/>
            <person name="Srinivasan S."/>
            <person name="Lee J.-J."/>
        </authorList>
    </citation>
    <scope>NUCLEOTIDE SEQUENCE [LARGE SCALE GENOMIC DNA]</scope>
    <source>
        <strain evidence="3">LCS9</strain>
    </source>
</reference>
<feature type="region of interest" description="Disordered" evidence="1">
    <location>
        <begin position="308"/>
        <end position="364"/>
    </location>
</feature>
<dbReference type="AlphaFoldDB" id="A0A172TU87"/>
<sequence>MQKKKVIQKIVILVVFLLAGGGMIALLAAANNNKGDHECKEVVVSVKGSGEKYFIEKADILSRLKESSGGSLVGKAISNTNLSKLEMALKQNAWIKEAQLYFDSRDVLHVIVTEREPMARVFTTDGSSFYLDSTGVKMPLLNKVSIRLPVVTNFTAAKKWASKDSVLVKDLATLLAFVNENEFWKAQIAQIDINENRGIELIPAVGNHIIKLGGVENLEQRLHNLLLFYQQVLRKTGFDVYKVVDIQYADQVVGVKTNPTAAIDSVQLQKNIEALIEKTKAQAQNDSLFSEKVTQFVNEKDSAFRKLDSVLTNPIPERKPPSSGPAERQTFSNTKPQTSNTLNKPKESKPVQQPKAVMPKSKKG</sequence>
<evidence type="ECO:0000313" key="3">
    <source>
        <dbReference type="Proteomes" id="UP000077177"/>
    </source>
</evidence>
<evidence type="ECO:0008006" key="4">
    <source>
        <dbReference type="Google" id="ProtNLM"/>
    </source>
</evidence>
<accession>A0A172TU87</accession>
<dbReference type="EMBL" id="CP011390">
    <property type="protein sequence ID" value="ANE50546.1"/>
    <property type="molecule type" value="Genomic_DNA"/>
</dbReference>
<feature type="compositionally biased region" description="Polar residues" evidence="1">
    <location>
        <begin position="329"/>
        <end position="343"/>
    </location>
</feature>
<protein>
    <recommendedName>
        <fullName evidence="4">Cell division protein FtsQ</fullName>
    </recommendedName>
</protein>
<evidence type="ECO:0000313" key="2">
    <source>
        <dbReference type="EMBL" id="ANE50546.1"/>
    </source>
</evidence>
<evidence type="ECO:0000256" key="1">
    <source>
        <dbReference type="SAM" id="MobiDB-lite"/>
    </source>
</evidence>
<dbReference type="KEGG" id="fla:SY85_08560"/>
<dbReference type="Proteomes" id="UP000077177">
    <property type="component" value="Chromosome"/>
</dbReference>
<organism evidence="2 3">
    <name type="scientific">Flavisolibacter tropicus</name>
    <dbReference type="NCBI Taxonomy" id="1492898"/>
    <lineage>
        <taxon>Bacteria</taxon>
        <taxon>Pseudomonadati</taxon>
        <taxon>Bacteroidota</taxon>
        <taxon>Chitinophagia</taxon>
        <taxon>Chitinophagales</taxon>
        <taxon>Chitinophagaceae</taxon>
        <taxon>Flavisolibacter</taxon>
    </lineage>
</organism>